<dbReference type="Gene3D" id="3.90.1150.10">
    <property type="entry name" value="Aspartate Aminotransferase, domain 1"/>
    <property type="match status" value="1"/>
</dbReference>
<proteinExistence type="inferred from homology"/>
<keyword evidence="4 5" id="KW-0663">Pyridoxal phosphate</keyword>
<evidence type="ECO:0000256" key="1">
    <source>
        <dbReference type="ARBA" id="ARBA00001933"/>
    </source>
</evidence>
<dbReference type="Pfam" id="PF00202">
    <property type="entry name" value="Aminotran_3"/>
    <property type="match status" value="1"/>
</dbReference>
<organism evidence="6 7">
    <name type="scientific">Phocaeicola plebeius</name>
    <dbReference type="NCBI Taxonomy" id="310297"/>
    <lineage>
        <taxon>Bacteria</taxon>
        <taxon>Pseudomonadati</taxon>
        <taxon>Bacteroidota</taxon>
        <taxon>Bacteroidia</taxon>
        <taxon>Bacteroidales</taxon>
        <taxon>Bacteroidaceae</taxon>
        <taxon>Phocaeicola</taxon>
    </lineage>
</organism>
<dbReference type="InterPro" id="IPR015424">
    <property type="entry name" value="PyrdxlP-dep_Trfase"/>
</dbReference>
<evidence type="ECO:0000256" key="3">
    <source>
        <dbReference type="ARBA" id="ARBA00022679"/>
    </source>
</evidence>
<sequence>MELFDVYLVFPVNVVRGKGCEVYDEKGQAYLDLYGGHAVISVGHSHPYLVKCMSEQLQQLMFYSNSVINKLQERLAYELGELSGYPDYRAFFVNSGAEANENALKLASFHTGKKRVVAFRNSFHGRTSAAVEVTDNPALHAPINTNHNVYFADLDIKEVETELTKGDVCAVILEGISGVGGIQVPDEDFLRQLRELTIRYGVVLILDEIQSGYGRTGKFFAHQWAGIKPDLITVAKGIANGFPFSGVLISPMFAARKGMLGTTFGGNHLGCAAALAVLKIIREEKLIENALHTGAYLMQRLQELDSPLIKEIRGRGLMVGVELTVPVKEVREPLLFEERIFTGYSGLYTLRILPPLILSTKEVDIFVGSLKKVLDDVRKKALGQTAVVQE</sequence>
<evidence type="ECO:0000313" key="7">
    <source>
        <dbReference type="Proteomes" id="UP000186685"/>
    </source>
</evidence>
<dbReference type="EMBL" id="MNQR01000002">
    <property type="protein sequence ID" value="OKZ12961.1"/>
    <property type="molecule type" value="Genomic_DNA"/>
</dbReference>
<evidence type="ECO:0000256" key="5">
    <source>
        <dbReference type="RuleBase" id="RU003560"/>
    </source>
</evidence>
<dbReference type="PROSITE" id="PS00600">
    <property type="entry name" value="AA_TRANSFER_CLASS_3"/>
    <property type="match status" value="1"/>
</dbReference>
<dbReference type="InterPro" id="IPR050103">
    <property type="entry name" value="Class-III_PLP-dep_AT"/>
</dbReference>
<keyword evidence="2 6" id="KW-0032">Aminotransferase</keyword>
<dbReference type="Proteomes" id="UP000186685">
    <property type="component" value="Unassembled WGS sequence"/>
</dbReference>
<comment type="cofactor">
    <cofactor evidence="1">
        <name>pyridoxal 5'-phosphate</name>
        <dbReference type="ChEBI" id="CHEBI:597326"/>
    </cofactor>
</comment>
<comment type="similarity">
    <text evidence="5">Belongs to the class-III pyridoxal-phosphate-dependent aminotransferase family.</text>
</comment>
<keyword evidence="3 6" id="KW-0808">Transferase</keyword>
<dbReference type="SUPFAM" id="SSF53383">
    <property type="entry name" value="PLP-dependent transferases"/>
    <property type="match status" value="1"/>
</dbReference>
<gene>
    <name evidence="6" type="ORF">BHV76_00415</name>
</gene>
<protein>
    <submittedName>
        <fullName evidence="6">Aspartate aminotransferase family protein</fullName>
    </submittedName>
</protein>
<evidence type="ECO:0000313" key="6">
    <source>
        <dbReference type="EMBL" id="OKZ12961.1"/>
    </source>
</evidence>
<dbReference type="GO" id="GO:0030170">
    <property type="term" value="F:pyridoxal phosphate binding"/>
    <property type="evidence" value="ECO:0007669"/>
    <property type="project" value="InterPro"/>
</dbReference>
<comment type="caution">
    <text evidence="6">The sequence shown here is derived from an EMBL/GenBank/DDBJ whole genome shotgun (WGS) entry which is preliminary data.</text>
</comment>
<dbReference type="PANTHER" id="PTHR11986">
    <property type="entry name" value="AMINOTRANSFERASE CLASS III"/>
    <property type="match status" value="1"/>
</dbReference>
<dbReference type="Gene3D" id="3.40.640.10">
    <property type="entry name" value="Type I PLP-dependent aspartate aminotransferase-like (Major domain)"/>
    <property type="match status" value="1"/>
</dbReference>
<dbReference type="GO" id="GO:0008483">
    <property type="term" value="F:transaminase activity"/>
    <property type="evidence" value="ECO:0007669"/>
    <property type="project" value="UniProtKB-KW"/>
</dbReference>
<evidence type="ECO:0000256" key="4">
    <source>
        <dbReference type="ARBA" id="ARBA00022898"/>
    </source>
</evidence>
<dbReference type="GO" id="GO:0042802">
    <property type="term" value="F:identical protein binding"/>
    <property type="evidence" value="ECO:0007669"/>
    <property type="project" value="TreeGrafter"/>
</dbReference>
<dbReference type="InterPro" id="IPR005814">
    <property type="entry name" value="Aminotrans_3"/>
</dbReference>
<reference evidence="6 7" key="1">
    <citation type="journal article" date="2016" name="Nat. Biotechnol.">
        <title>Measurement of bacterial replication rates in microbial communities.</title>
        <authorList>
            <person name="Brown C.T."/>
            <person name="Olm M.R."/>
            <person name="Thomas B.C."/>
            <person name="Banfield J.F."/>
        </authorList>
    </citation>
    <scope>NUCLEOTIDE SEQUENCE [LARGE SCALE GENOMIC DNA]</scope>
    <source>
        <strain evidence="6">45_130</strain>
    </source>
</reference>
<dbReference type="PANTHER" id="PTHR11986:SF79">
    <property type="entry name" value="ACETYLORNITHINE AMINOTRANSFERASE, MITOCHONDRIAL"/>
    <property type="match status" value="1"/>
</dbReference>
<dbReference type="PIRSF" id="PIRSF000521">
    <property type="entry name" value="Transaminase_4ab_Lys_Orn"/>
    <property type="match status" value="1"/>
</dbReference>
<dbReference type="InterPro" id="IPR049704">
    <property type="entry name" value="Aminotrans_3_PPA_site"/>
</dbReference>
<accession>A0A854C9G1</accession>
<dbReference type="AlphaFoldDB" id="A0A854C9G1"/>
<evidence type="ECO:0000256" key="2">
    <source>
        <dbReference type="ARBA" id="ARBA00022576"/>
    </source>
</evidence>
<dbReference type="CDD" id="cd00610">
    <property type="entry name" value="OAT_like"/>
    <property type="match status" value="1"/>
</dbReference>
<dbReference type="InterPro" id="IPR015421">
    <property type="entry name" value="PyrdxlP-dep_Trfase_major"/>
</dbReference>
<name>A0A854C9G1_9BACT</name>
<dbReference type="FunFam" id="3.40.640.10:FF:000100">
    <property type="entry name" value="Putative acetylornithine aminotransferase"/>
    <property type="match status" value="1"/>
</dbReference>
<dbReference type="InterPro" id="IPR015422">
    <property type="entry name" value="PyrdxlP-dep_Trfase_small"/>
</dbReference>